<evidence type="ECO:0000259" key="1">
    <source>
        <dbReference type="PROSITE" id="PS51833"/>
    </source>
</evidence>
<reference evidence="2" key="1">
    <citation type="submission" date="2018-06" db="EMBL/GenBank/DDBJ databases">
        <authorList>
            <person name="Zhirakovskaya E."/>
        </authorList>
    </citation>
    <scope>NUCLEOTIDE SEQUENCE</scope>
</reference>
<sequence length="295" mass="32500">MARSAEHIIKGTLQVASLPTIYIKIDEALNSANCSNQYLVDILSEDTALSARLLRLANSAMFNFPNKIVSVSQAITIIGTQQLRALVLASSVMKLFKDIPEELINMEMFWRHSIACAVSARIIASLRRAANVEYFFLAGLLHDIGRLIMFKEVPAEISKAILQAKQTQQLLFKVEKEILGFDHAKLGGMLLKEWKLPAQLIDSTAFHHNPKRSADFKDEVAVIHVADIIANSLQLGSSGEHLVPTLDNQAWDCIGLPDSIINTVIDELHKQYTIAVEFVLGADSPDEEIAKSGAA</sequence>
<dbReference type="SUPFAM" id="SSF109604">
    <property type="entry name" value="HD-domain/PDEase-like"/>
    <property type="match status" value="1"/>
</dbReference>
<name>A0A3B1A1H3_9ZZZZ</name>
<dbReference type="SMART" id="SM00471">
    <property type="entry name" value="HDc"/>
    <property type="match status" value="1"/>
</dbReference>
<dbReference type="PROSITE" id="PS51833">
    <property type="entry name" value="HDOD"/>
    <property type="match status" value="1"/>
</dbReference>
<dbReference type="InterPro" id="IPR052340">
    <property type="entry name" value="RNase_Y/CdgJ"/>
</dbReference>
<dbReference type="Gene3D" id="1.10.3210.10">
    <property type="entry name" value="Hypothetical protein af1432"/>
    <property type="match status" value="1"/>
</dbReference>
<dbReference type="PANTHER" id="PTHR33525:SF3">
    <property type="entry name" value="RIBONUCLEASE Y"/>
    <property type="match status" value="1"/>
</dbReference>
<dbReference type="CDD" id="cd00077">
    <property type="entry name" value="HDc"/>
    <property type="match status" value="1"/>
</dbReference>
<dbReference type="NCBIfam" id="TIGR00277">
    <property type="entry name" value="HDIG"/>
    <property type="match status" value="1"/>
</dbReference>
<protein>
    <recommendedName>
        <fullName evidence="1">HDOD domain-containing protein</fullName>
    </recommendedName>
</protein>
<feature type="domain" description="HDOD" evidence="1">
    <location>
        <begin position="15"/>
        <end position="210"/>
    </location>
</feature>
<dbReference type="InterPro" id="IPR003607">
    <property type="entry name" value="HD/PDEase_dom"/>
</dbReference>
<dbReference type="Pfam" id="PF08668">
    <property type="entry name" value="HDOD"/>
    <property type="match status" value="1"/>
</dbReference>
<dbReference type="PANTHER" id="PTHR33525">
    <property type="match status" value="1"/>
</dbReference>
<dbReference type="InterPro" id="IPR006675">
    <property type="entry name" value="HDIG_dom"/>
</dbReference>
<dbReference type="EMBL" id="UOFT01000034">
    <property type="protein sequence ID" value="VAW93602.1"/>
    <property type="molecule type" value="Genomic_DNA"/>
</dbReference>
<accession>A0A3B1A1H3</accession>
<dbReference type="AlphaFoldDB" id="A0A3B1A1H3"/>
<gene>
    <name evidence="2" type="ORF">MNBD_GAMMA23-650</name>
</gene>
<organism evidence="2">
    <name type="scientific">hydrothermal vent metagenome</name>
    <dbReference type="NCBI Taxonomy" id="652676"/>
    <lineage>
        <taxon>unclassified sequences</taxon>
        <taxon>metagenomes</taxon>
        <taxon>ecological metagenomes</taxon>
    </lineage>
</organism>
<proteinExistence type="predicted"/>
<dbReference type="InterPro" id="IPR013976">
    <property type="entry name" value="HDOD"/>
</dbReference>
<evidence type="ECO:0000313" key="2">
    <source>
        <dbReference type="EMBL" id="VAW93602.1"/>
    </source>
</evidence>